<dbReference type="Gene3D" id="1.10.10.10">
    <property type="entry name" value="Winged helix-like DNA-binding domain superfamily/Winged helix DNA-binding domain"/>
    <property type="match status" value="1"/>
</dbReference>
<dbReference type="NCBIfam" id="NF006930">
    <property type="entry name" value="PRK09415.1"/>
    <property type="match status" value="1"/>
</dbReference>
<dbReference type="SUPFAM" id="SSF88946">
    <property type="entry name" value="Sigma2 domain of RNA polymerase sigma factors"/>
    <property type="match status" value="1"/>
</dbReference>
<dbReference type="EMBL" id="JAGDEL010000004">
    <property type="protein sequence ID" value="MBO1511524.1"/>
    <property type="molecule type" value="Genomic_DNA"/>
</dbReference>
<dbReference type="CDD" id="cd06171">
    <property type="entry name" value="Sigma70_r4"/>
    <property type="match status" value="1"/>
</dbReference>
<evidence type="ECO:0000256" key="4">
    <source>
        <dbReference type="ARBA" id="ARBA00023163"/>
    </source>
</evidence>
<proteinExistence type="inferred from homology"/>
<evidence type="ECO:0000259" key="6">
    <source>
        <dbReference type="Pfam" id="PF08281"/>
    </source>
</evidence>
<dbReference type="RefSeq" id="WP_207976602.1">
    <property type="nucleotide sequence ID" value="NZ_JAGDEL010000004.1"/>
</dbReference>
<feature type="domain" description="RNA polymerase sigma factor 70 region 4 type 2" evidence="6">
    <location>
        <begin position="120"/>
        <end position="171"/>
    </location>
</feature>
<keyword evidence="4" id="KW-0804">Transcription</keyword>
<accession>A0ABS3N078</accession>
<dbReference type="InterPro" id="IPR013249">
    <property type="entry name" value="RNA_pol_sigma70_r4_t2"/>
</dbReference>
<protein>
    <submittedName>
        <fullName evidence="7">Sigma-70 family RNA polymerase sigma factor</fullName>
    </submittedName>
</protein>
<dbReference type="NCBIfam" id="TIGR02937">
    <property type="entry name" value="sigma70-ECF"/>
    <property type="match status" value="1"/>
</dbReference>
<evidence type="ECO:0000256" key="2">
    <source>
        <dbReference type="ARBA" id="ARBA00023015"/>
    </source>
</evidence>
<evidence type="ECO:0000256" key="1">
    <source>
        <dbReference type="ARBA" id="ARBA00010641"/>
    </source>
</evidence>
<feature type="domain" description="RNA polymerase sigma-70 region 2" evidence="5">
    <location>
        <begin position="22"/>
        <end position="85"/>
    </location>
</feature>
<evidence type="ECO:0000259" key="5">
    <source>
        <dbReference type="Pfam" id="PF04542"/>
    </source>
</evidence>
<dbReference type="InterPro" id="IPR007627">
    <property type="entry name" value="RNA_pol_sigma70_r2"/>
</dbReference>
<dbReference type="SUPFAM" id="SSF88659">
    <property type="entry name" value="Sigma3 and sigma4 domains of RNA polymerase sigma factors"/>
    <property type="match status" value="1"/>
</dbReference>
<dbReference type="Proteomes" id="UP000663981">
    <property type="component" value="Unassembled WGS sequence"/>
</dbReference>
<keyword evidence="8" id="KW-1185">Reference proteome</keyword>
<dbReference type="PANTHER" id="PTHR43133:SF60">
    <property type="entry name" value="RNA POLYMERASE SIGMA FACTOR SIGV"/>
    <property type="match status" value="1"/>
</dbReference>
<evidence type="ECO:0000313" key="8">
    <source>
        <dbReference type="Proteomes" id="UP000663981"/>
    </source>
</evidence>
<dbReference type="InterPro" id="IPR039425">
    <property type="entry name" value="RNA_pol_sigma-70-like"/>
</dbReference>
<gene>
    <name evidence="7" type="ORF">I7822_07570</name>
</gene>
<evidence type="ECO:0000313" key="7">
    <source>
        <dbReference type="EMBL" id="MBO1511524.1"/>
    </source>
</evidence>
<dbReference type="Pfam" id="PF04542">
    <property type="entry name" value="Sigma70_r2"/>
    <property type="match status" value="1"/>
</dbReference>
<dbReference type="InterPro" id="IPR036388">
    <property type="entry name" value="WH-like_DNA-bd_sf"/>
</dbReference>
<sequence>MQEITVKMIENENIEEVIAEIMKRYGQEILQLVYSYVNNRAIAEDLTQEIFIKCYKAYPTFNKKSKLRTWLWRIAINHCKDYLRSWYNKNVIIAEEESTKFSSKKESIEQTVIQKDEDNRLVSAVMNLPIKYREVIYLFYYEELLIKEIAVLIEEKESTVKTRLRRAKELLKDSLEE</sequence>
<organism evidence="7 8">
    <name type="scientific">Metabacillus bambusae</name>
    <dbReference type="NCBI Taxonomy" id="2795218"/>
    <lineage>
        <taxon>Bacteria</taxon>
        <taxon>Bacillati</taxon>
        <taxon>Bacillota</taxon>
        <taxon>Bacilli</taxon>
        <taxon>Bacillales</taxon>
        <taxon>Bacillaceae</taxon>
        <taxon>Metabacillus</taxon>
    </lineage>
</organism>
<keyword evidence="3" id="KW-0731">Sigma factor</keyword>
<evidence type="ECO:0000256" key="3">
    <source>
        <dbReference type="ARBA" id="ARBA00023082"/>
    </source>
</evidence>
<comment type="similarity">
    <text evidence="1">Belongs to the sigma-70 factor family. ECF subfamily.</text>
</comment>
<keyword evidence="2" id="KW-0805">Transcription regulation</keyword>
<dbReference type="Gene3D" id="1.10.1740.10">
    <property type="match status" value="1"/>
</dbReference>
<dbReference type="Pfam" id="PF08281">
    <property type="entry name" value="Sigma70_r4_2"/>
    <property type="match status" value="1"/>
</dbReference>
<dbReference type="InterPro" id="IPR013324">
    <property type="entry name" value="RNA_pol_sigma_r3/r4-like"/>
</dbReference>
<comment type="caution">
    <text evidence="7">The sequence shown here is derived from an EMBL/GenBank/DDBJ whole genome shotgun (WGS) entry which is preliminary data.</text>
</comment>
<reference evidence="7 8" key="1">
    <citation type="submission" date="2021-03" db="EMBL/GenBank/DDBJ databases">
        <title>Whole genome sequence of Metabacillus bambusae BG109.</title>
        <authorList>
            <person name="Jeong J.W."/>
        </authorList>
    </citation>
    <scope>NUCLEOTIDE SEQUENCE [LARGE SCALE GENOMIC DNA]</scope>
    <source>
        <strain evidence="7 8">BG109</strain>
    </source>
</reference>
<dbReference type="InterPro" id="IPR014284">
    <property type="entry name" value="RNA_pol_sigma-70_dom"/>
</dbReference>
<name>A0ABS3N078_9BACI</name>
<dbReference type="PANTHER" id="PTHR43133">
    <property type="entry name" value="RNA POLYMERASE ECF-TYPE SIGMA FACTO"/>
    <property type="match status" value="1"/>
</dbReference>
<dbReference type="InterPro" id="IPR013325">
    <property type="entry name" value="RNA_pol_sigma_r2"/>
</dbReference>